<name>A6J5V5_RAT</name>
<gene>
    <name evidence="1" type="ORF">rCG_62491</name>
</gene>
<accession>A6J5V5</accession>
<sequence length="47" mass="5018">MSLIHCFCQIQTTSSCLVRVQNHCAGSVPDEILSAPSRQVDGLGLAM</sequence>
<dbReference type="EMBL" id="CH473976">
    <property type="protein sequence ID" value="EDM00834.1"/>
    <property type="molecule type" value="Genomic_DNA"/>
</dbReference>
<protein>
    <submittedName>
        <fullName evidence="1">RCG62491</fullName>
    </submittedName>
</protein>
<evidence type="ECO:0000313" key="2">
    <source>
        <dbReference type="Proteomes" id="UP000234681"/>
    </source>
</evidence>
<dbReference type="AlphaFoldDB" id="A6J5V5"/>
<reference evidence="1 2" key="1">
    <citation type="submission" date="2005-09" db="EMBL/GenBank/DDBJ databases">
        <authorList>
            <person name="Mural R.J."/>
            <person name="Li P.W."/>
            <person name="Adams M.D."/>
            <person name="Amanatides P.G."/>
            <person name="Baden-Tillson H."/>
            <person name="Barnstead M."/>
            <person name="Chin S.H."/>
            <person name="Dew I."/>
            <person name="Evans C.A."/>
            <person name="Ferriera S."/>
            <person name="Flanigan M."/>
            <person name="Fosler C."/>
            <person name="Glodek A."/>
            <person name="Gu Z."/>
            <person name="Holt R.A."/>
            <person name="Jennings D."/>
            <person name="Kraft C.L."/>
            <person name="Lu F."/>
            <person name="Nguyen T."/>
            <person name="Nusskern D.R."/>
            <person name="Pfannkoch C.M."/>
            <person name="Sitter C."/>
            <person name="Sutton G.G."/>
            <person name="Venter J.C."/>
            <person name="Wang Z."/>
            <person name="Woodage T."/>
            <person name="Zheng X.H."/>
            <person name="Zhong F."/>
        </authorList>
    </citation>
    <scope>NUCLEOTIDE SEQUENCE [LARGE SCALE GENOMIC DNA]</scope>
    <source>
        <strain>BN</strain>
        <strain evidence="2">Sprague-Dawley</strain>
    </source>
</reference>
<dbReference type="Proteomes" id="UP000234681">
    <property type="component" value="Chromosome 2"/>
</dbReference>
<proteinExistence type="predicted"/>
<evidence type="ECO:0000313" key="1">
    <source>
        <dbReference type="EMBL" id="EDM00834.1"/>
    </source>
</evidence>
<organism evidence="1 2">
    <name type="scientific">Rattus norvegicus</name>
    <name type="common">Rat</name>
    <dbReference type="NCBI Taxonomy" id="10116"/>
    <lineage>
        <taxon>Eukaryota</taxon>
        <taxon>Metazoa</taxon>
        <taxon>Chordata</taxon>
        <taxon>Craniata</taxon>
        <taxon>Vertebrata</taxon>
        <taxon>Euteleostomi</taxon>
        <taxon>Mammalia</taxon>
        <taxon>Eutheria</taxon>
        <taxon>Euarchontoglires</taxon>
        <taxon>Glires</taxon>
        <taxon>Rodentia</taxon>
        <taxon>Myomorpha</taxon>
        <taxon>Muroidea</taxon>
        <taxon>Muridae</taxon>
        <taxon>Murinae</taxon>
        <taxon>Rattus</taxon>
    </lineage>
</organism>